<dbReference type="SUPFAM" id="SSF58104">
    <property type="entry name" value="Methyl-accepting chemotaxis protein (MCP) signaling domain"/>
    <property type="match status" value="1"/>
</dbReference>
<protein>
    <submittedName>
        <fullName evidence="2">CZB domain-containing protein</fullName>
    </submittedName>
</protein>
<dbReference type="Proteomes" id="UP000886687">
    <property type="component" value="Unassembled WGS sequence"/>
</dbReference>
<reference evidence="2" key="1">
    <citation type="journal article" date="2021" name="Proc. Natl. Acad. Sci. U.S.A.">
        <title>Global biogeography of chemosynthetic symbionts reveals both localized and globally distributed symbiont groups. .</title>
        <authorList>
            <person name="Osvatic J.T."/>
            <person name="Wilkins L.G.E."/>
            <person name="Leibrecht L."/>
            <person name="Leray M."/>
            <person name="Zauner S."/>
            <person name="Polzin J."/>
            <person name="Camacho Y."/>
            <person name="Gros O."/>
            <person name="van Gils J.A."/>
            <person name="Eisen J.A."/>
            <person name="Petersen J.M."/>
            <person name="Yuen B."/>
        </authorList>
    </citation>
    <scope>NUCLEOTIDE SEQUENCE</scope>
    <source>
        <strain evidence="2">MAGL173</strain>
    </source>
</reference>
<dbReference type="EMBL" id="JAEPDI010000001">
    <property type="protein sequence ID" value="MCG7937861.1"/>
    <property type="molecule type" value="Genomic_DNA"/>
</dbReference>
<name>A0A9E4MYI7_9GAMM</name>
<feature type="domain" description="Chemoreceptor zinc-binding" evidence="1">
    <location>
        <begin position="78"/>
        <end position="144"/>
    </location>
</feature>
<evidence type="ECO:0000313" key="2">
    <source>
        <dbReference type="EMBL" id="MCG7937861.1"/>
    </source>
</evidence>
<organism evidence="2 3">
    <name type="scientific">Candidatus Thiodiazotropha lotti</name>
    <dbReference type="NCBI Taxonomy" id="2792787"/>
    <lineage>
        <taxon>Bacteria</taxon>
        <taxon>Pseudomonadati</taxon>
        <taxon>Pseudomonadota</taxon>
        <taxon>Gammaproteobacteria</taxon>
        <taxon>Chromatiales</taxon>
        <taxon>Sedimenticolaceae</taxon>
        <taxon>Candidatus Thiodiazotropha</taxon>
    </lineage>
</organism>
<dbReference type="Gene3D" id="1.10.287.950">
    <property type="entry name" value="Methyl-accepting chemotaxis protein"/>
    <property type="match status" value="1"/>
</dbReference>
<evidence type="ECO:0000259" key="1">
    <source>
        <dbReference type="Pfam" id="PF13682"/>
    </source>
</evidence>
<dbReference type="InterPro" id="IPR025991">
    <property type="entry name" value="Chemoreceptor_zinc-bind_dom"/>
</dbReference>
<dbReference type="AlphaFoldDB" id="A0A9E4MYI7"/>
<sequence length="187" mass="20539">MNTQIATAAEQQCTVADEINKNICSIKDSSKLNADEANSTAATVNSLGNLASTLQSVIQQFKFSGDSGLDFSAAKSAHLAWKARLRSFLDGLSSLSHEEAVSHHDCVLGKWYYSDGLDQYGDIPEMRSIEKPHQELHQLIKKIIEKKESGQSNEAEALYTKIAPLSSTIINLLEQVERSIDRDDKAA</sequence>
<proteinExistence type="predicted"/>
<accession>A0A9E4MYI7</accession>
<dbReference type="Gene3D" id="1.20.120.30">
    <property type="entry name" value="Aspartate receptor, ligand-binding domain"/>
    <property type="match status" value="1"/>
</dbReference>
<comment type="caution">
    <text evidence="2">The sequence shown here is derived from an EMBL/GenBank/DDBJ whole genome shotgun (WGS) entry which is preliminary data.</text>
</comment>
<gene>
    <name evidence="2" type="ORF">JAZ04_03250</name>
</gene>
<evidence type="ECO:0000313" key="3">
    <source>
        <dbReference type="Proteomes" id="UP000886687"/>
    </source>
</evidence>
<dbReference type="Pfam" id="PF13682">
    <property type="entry name" value="CZB"/>
    <property type="match status" value="1"/>
</dbReference>